<dbReference type="STRING" id="1003195.SCATT_01710"/>
<accession>F8K342</accession>
<evidence type="ECO:0000313" key="1">
    <source>
        <dbReference type="EMBL" id="AEW92542.1"/>
    </source>
</evidence>
<dbReference type="PATRIC" id="fig|1003195.11.peg.1809"/>
<reference evidence="2" key="1">
    <citation type="submission" date="2011-12" db="EMBL/GenBank/DDBJ databases">
        <title>Complete genome sequence of Streptomyces cattleya strain DSM 46488.</title>
        <authorList>
            <person name="Ou H.-Y."/>
            <person name="Li P."/>
            <person name="Zhao C."/>
            <person name="O'Hagan D."/>
            <person name="Deng Z."/>
        </authorList>
    </citation>
    <scope>NUCLEOTIDE SEQUENCE [LARGE SCALE GENOMIC DNA]</scope>
    <source>
        <strain evidence="2">ATCC 35852 / DSM 46488 / JCM 4925 / NBRC 14057 / NRRL 8057</strain>
    </source>
</reference>
<dbReference type="KEGG" id="scy:SCATT_01710"/>
<dbReference type="AlphaFoldDB" id="F8K342"/>
<dbReference type="Proteomes" id="UP000007842">
    <property type="component" value="Chromosome"/>
</dbReference>
<protein>
    <submittedName>
        <fullName evidence="1">Uncharacterized protein</fullName>
    </submittedName>
</protein>
<dbReference type="HOGENOM" id="CLU_3222480_0_0_11"/>
<gene>
    <name evidence="1" type="ordered locus">SCATT_01710</name>
</gene>
<dbReference type="EMBL" id="CP003219">
    <property type="protein sequence ID" value="AEW92542.1"/>
    <property type="molecule type" value="Genomic_DNA"/>
</dbReference>
<proteinExistence type="predicted"/>
<sequence length="44" mass="4936">MTPHYTGVTVVETSRGLWPIPTAGRNSALEGRELSYGHFRNTFE</sequence>
<keyword evidence="2" id="KW-1185">Reference proteome</keyword>
<organism evidence="1 2">
    <name type="scientific">Streptantibioticus cattleyicolor (strain ATCC 35852 / DSM 46488 / JCM 4925 / NBRC 14057 / NRRL 8057)</name>
    <name type="common">Streptomyces cattleya</name>
    <dbReference type="NCBI Taxonomy" id="1003195"/>
    <lineage>
        <taxon>Bacteria</taxon>
        <taxon>Bacillati</taxon>
        <taxon>Actinomycetota</taxon>
        <taxon>Actinomycetes</taxon>
        <taxon>Kitasatosporales</taxon>
        <taxon>Streptomycetaceae</taxon>
        <taxon>Streptantibioticus</taxon>
    </lineage>
</organism>
<accession>G8X1L3</accession>
<name>F8K342_STREN</name>
<dbReference type="KEGG" id="sct:SCAT_0162"/>
<evidence type="ECO:0000313" key="2">
    <source>
        <dbReference type="Proteomes" id="UP000007842"/>
    </source>
</evidence>